<proteinExistence type="predicted"/>
<evidence type="ECO:0000256" key="4">
    <source>
        <dbReference type="ARBA" id="ARBA00022694"/>
    </source>
</evidence>
<keyword evidence="4" id="KW-0819">tRNA processing</keyword>
<dbReference type="SUPFAM" id="SSF81301">
    <property type="entry name" value="Nucleotidyltransferase"/>
    <property type="match status" value="1"/>
</dbReference>
<keyword evidence="6" id="KW-0479">Metal-binding</keyword>
<evidence type="ECO:0000256" key="3">
    <source>
        <dbReference type="ARBA" id="ARBA00022679"/>
    </source>
</evidence>
<dbReference type="GO" id="GO:0016779">
    <property type="term" value="F:nucleotidyltransferase activity"/>
    <property type="evidence" value="ECO:0007669"/>
    <property type="project" value="UniProtKB-KW"/>
</dbReference>
<accession>A0A382V683</accession>
<evidence type="ECO:0000256" key="5">
    <source>
        <dbReference type="ARBA" id="ARBA00022695"/>
    </source>
</evidence>
<dbReference type="Gene3D" id="3.30.460.10">
    <property type="entry name" value="Beta Polymerase, domain 2"/>
    <property type="match status" value="1"/>
</dbReference>
<evidence type="ECO:0000256" key="1">
    <source>
        <dbReference type="ARBA" id="ARBA00001946"/>
    </source>
</evidence>
<feature type="domain" description="Poly A polymerase head" evidence="10">
    <location>
        <begin position="32"/>
        <end position="63"/>
    </location>
</feature>
<protein>
    <recommendedName>
        <fullName evidence="10">Poly A polymerase head domain-containing protein</fullName>
    </recommendedName>
</protein>
<gene>
    <name evidence="11" type="ORF">METZ01_LOCUS394866</name>
</gene>
<dbReference type="InterPro" id="IPR043519">
    <property type="entry name" value="NT_sf"/>
</dbReference>
<dbReference type="GO" id="GO:0046872">
    <property type="term" value="F:metal ion binding"/>
    <property type="evidence" value="ECO:0007669"/>
    <property type="project" value="UniProtKB-KW"/>
</dbReference>
<evidence type="ECO:0000256" key="6">
    <source>
        <dbReference type="ARBA" id="ARBA00022723"/>
    </source>
</evidence>
<evidence type="ECO:0000256" key="7">
    <source>
        <dbReference type="ARBA" id="ARBA00022741"/>
    </source>
</evidence>
<organism evidence="11">
    <name type="scientific">marine metagenome</name>
    <dbReference type="NCBI Taxonomy" id="408172"/>
    <lineage>
        <taxon>unclassified sequences</taxon>
        <taxon>metagenomes</taxon>
        <taxon>ecological metagenomes</taxon>
    </lineage>
</organism>
<name>A0A382V683_9ZZZZ</name>
<dbReference type="InterPro" id="IPR002646">
    <property type="entry name" value="PolA_pol_head_dom"/>
</dbReference>
<evidence type="ECO:0000256" key="2">
    <source>
        <dbReference type="ARBA" id="ARBA00022555"/>
    </source>
</evidence>
<dbReference type="GO" id="GO:0000049">
    <property type="term" value="F:tRNA binding"/>
    <property type="evidence" value="ECO:0007669"/>
    <property type="project" value="UniProtKB-KW"/>
</dbReference>
<dbReference type="Pfam" id="PF01743">
    <property type="entry name" value="PolyA_pol"/>
    <property type="match status" value="1"/>
</dbReference>
<keyword evidence="5" id="KW-0548">Nucleotidyltransferase</keyword>
<dbReference type="GO" id="GO:0008033">
    <property type="term" value="P:tRNA processing"/>
    <property type="evidence" value="ECO:0007669"/>
    <property type="project" value="UniProtKB-KW"/>
</dbReference>
<keyword evidence="3" id="KW-0808">Transferase</keyword>
<reference evidence="11" key="1">
    <citation type="submission" date="2018-05" db="EMBL/GenBank/DDBJ databases">
        <authorList>
            <person name="Lanie J.A."/>
            <person name="Ng W.-L."/>
            <person name="Kazmierczak K.M."/>
            <person name="Andrzejewski T.M."/>
            <person name="Davidsen T.M."/>
            <person name="Wayne K.J."/>
            <person name="Tettelin H."/>
            <person name="Glass J.I."/>
            <person name="Rusch D."/>
            <person name="Podicherti R."/>
            <person name="Tsui H.-C.T."/>
            <person name="Winkler M.E."/>
        </authorList>
    </citation>
    <scope>NUCLEOTIDE SEQUENCE</scope>
</reference>
<dbReference type="AlphaFoldDB" id="A0A382V683"/>
<keyword evidence="2" id="KW-0820">tRNA-binding</keyword>
<keyword evidence="9" id="KW-0694">RNA-binding</keyword>
<dbReference type="PANTHER" id="PTHR47788:SF1">
    <property type="entry name" value="A-ADDING TRNA NUCLEOTIDYLTRANSFERASE"/>
    <property type="match status" value="1"/>
</dbReference>
<keyword evidence="8" id="KW-0460">Magnesium</keyword>
<evidence type="ECO:0000256" key="9">
    <source>
        <dbReference type="ARBA" id="ARBA00022884"/>
    </source>
</evidence>
<feature type="non-terminal residue" evidence="11">
    <location>
        <position position="65"/>
    </location>
</feature>
<evidence type="ECO:0000256" key="8">
    <source>
        <dbReference type="ARBA" id="ARBA00022842"/>
    </source>
</evidence>
<comment type="cofactor">
    <cofactor evidence="1">
        <name>Mg(2+)</name>
        <dbReference type="ChEBI" id="CHEBI:18420"/>
    </cofactor>
</comment>
<dbReference type="GO" id="GO:0000166">
    <property type="term" value="F:nucleotide binding"/>
    <property type="evidence" value="ECO:0007669"/>
    <property type="project" value="UniProtKB-KW"/>
</dbReference>
<dbReference type="EMBL" id="UINC01149498">
    <property type="protein sequence ID" value="SVD42012.1"/>
    <property type="molecule type" value="Genomic_DNA"/>
</dbReference>
<dbReference type="PANTHER" id="PTHR47788">
    <property type="entry name" value="POLYA POLYMERASE"/>
    <property type="match status" value="1"/>
</dbReference>
<keyword evidence="7" id="KW-0547">Nucleotide-binding</keyword>
<evidence type="ECO:0000313" key="11">
    <source>
        <dbReference type="EMBL" id="SVD42012.1"/>
    </source>
</evidence>
<dbReference type="InterPro" id="IPR052390">
    <property type="entry name" value="tRNA_nt/polyA_polymerase"/>
</dbReference>
<sequence length="65" mass="7058">MSSISELLTGNSLHKEILITAGNLAYREKLPAYVVGGYVRDMLLSRVSSDIDIMVEGDGIAFAKK</sequence>
<evidence type="ECO:0000259" key="10">
    <source>
        <dbReference type="Pfam" id="PF01743"/>
    </source>
</evidence>